<protein>
    <submittedName>
        <fullName evidence="3">Glycosyl transferase family 2</fullName>
    </submittedName>
</protein>
<feature type="coiled-coil region" evidence="1">
    <location>
        <begin position="280"/>
        <end position="335"/>
    </location>
</feature>
<evidence type="ECO:0000259" key="2">
    <source>
        <dbReference type="Pfam" id="PF00535"/>
    </source>
</evidence>
<keyword evidence="4" id="KW-1185">Reference proteome</keyword>
<organism evidence="3 4">
    <name type="scientific">Thermodesulfobium narugense DSM 14796</name>
    <dbReference type="NCBI Taxonomy" id="747365"/>
    <lineage>
        <taxon>Bacteria</taxon>
        <taxon>Pseudomonadati</taxon>
        <taxon>Thermodesulfobiota</taxon>
        <taxon>Thermodesulfobiia</taxon>
        <taxon>Thermodesulfobiales</taxon>
        <taxon>Thermodesulfobiaceae</taxon>
        <taxon>Thermodesulfobium</taxon>
    </lineage>
</organism>
<dbReference type="eggNOG" id="COG1215">
    <property type="taxonomic scope" value="Bacteria"/>
</dbReference>
<evidence type="ECO:0000313" key="3">
    <source>
        <dbReference type="EMBL" id="AEE14040.1"/>
    </source>
</evidence>
<dbReference type="Gene3D" id="3.90.550.10">
    <property type="entry name" value="Spore Coat Polysaccharide Biosynthesis Protein SpsA, Chain A"/>
    <property type="match status" value="2"/>
</dbReference>
<reference evidence="3 4" key="1">
    <citation type="submission" date="2011-04" db="EMBL/GenBank/DDBJ databases">
        <title>The complete genome of Thermodesulfobium narugense DSM 14796.</title>
        <authorList>
            <consortium name="US DOE Joint Genome Institute (JGI-PGF)"/>
            <person name="Lucas S."/>
            <person name="Han J."/>
            <person name="Lapidus A."/>
            <person name="Bruce D."/>
            <person name="Goodwin L."/>
            <person name="Pitluck S."/>
            <person name="Peters L."/>
            <person name="Kyrpides N."/>
            <person name="Mavromatis K."/>
            <person name="Pagani I."/>
            <person name="Ivanova N."/>
            <person name="Ovchinnikova G."/>
            <person name="Zhang X."/>
            <person name="Saunders L."/>
            <person name="Detter J.C."/>
            <person name="Tapia R."/>
            <person name="Han C."/>
            <person name="Land M."/>
            <person name="Hauser L."/>
            <person name="Markowitz V."/>
            <person name="Cheng J.-F."/>
            <person name="Hugenholtz P."/>
            <person name="Woyke T."/>
            <person name="Wu D."/>
            <person name="Spring S."/>
            <person name="Schroeder M."/>
            <person name="Brambilla E."/>
            <person name="Klenk H.-P."/>
            <person name="Eisen J.A."/>
        </authorList>
    </citation>
    <scope>NUCLEOTIDE SEQUENCE [LARGE SCALE GENOMIC DNA]</scope>
    <source>
        <strain evidence="3 4">DSM 14796</strain>
    </source>
</reference>
<dbReference type="CDD" id="cd04186">
    <property type="entry name" value="GT_2_like_c"/>
    <property type="match status" value="1"/>
</dbReference>
<evidence type="ECO:0000256" key="1">
    <source>
        <dbReference type="SAM" id="Coils"/>
    </source>
</evidence>
<dbReference type="CDD" id="cd04184">
    <property type="entry name" value="GT2_RfbC_Mx_like"/>
    <property type="match status" value="1"/>
</dbReference>
<dbReference type="OrthoDB" id="9815144at2"/>
<evidence type="ECO:0000313" key="4">
    <source>
        <dbReference type="Proteomes" id="UP000011765"/>
    </source>
</evidence>
<dbReference type="eggNOG" id="COG1216">
    <property type="taxonomic scope" value="Bacteria"/>
</dbReference>
<dbReference type="HOGENOM" id="CLU_005003_1_1_9"/>
<keyword evidence="3" id="KW-0808">Transferase</keyword>
<proteinExistence type="predicted"/>
<dbReference type="InterPro" id="IPR029044">
    <property type="entry name" value="Nucleotide-diphossugar_trans"/>
</dbReference>
<dbReference type="SUPFAM" id="SSF53448">
    <property type="entry name" value="Nucleotide-diphospho-sugar transferases"/>
    <property type="match status" value="2"/>
</dbReference>
<dbReference type="InterPro" id="IPR001173">
    <property type="entry name" value="Glyco_trans_2-like"/>
</dbReference>
<dbReference type="AlphaFoldDB" id="M1E6I9"/>
<dbReference type="Pfam" id="PF00535">
    <property type="entry name" value="Glycos_transf_2"/>
    <property type="match status" value="2"/>
</dbReference>
<dbReference type="EMBL" id="CP002690">
    <property type="protein sequence ID" value="AEE14040.1"/>
    <property type="molecule type" value="Genomic_DNA"/>
</dbReference>
<dbReference type="KEGG" id="tnr:Thena_0396"/>
<dbReference type="InterPro" id="IPR029063">
    <property type="entry name" value="SAM-dependent_MTases_sf"/>
</dbReference>
<dbReference type="PANTHER" id="PTHR43179">
    <property type="entry name" value="RHAMNOSYLTRANSFERASE WBBL"/>
    <property type="match status" value="1"/>
</dbReference>
<dbReference type="Gene3D" id="3.40.50.150">
    <property type="entry name" value="Vaccinia Virus protein VP39"/>
    <property type="match status" value="1"/>
</dbReference>
<feature type="domain" description="Glycosyltransferase 2-like" evidence="2">
    <location>
        <begin position="690"/>
        <end position="867"/>
    </location>
</feature>
<dbReference type="Proteomes" id="UP000011765">
    <property type="component" value="Chromosome"/>
</dbReference>
<name>M1E6I9_9BACT</name>
<dbReference type="PANTHER" id="PTHR43179:SF7">
    <property type="entry name" value="RHAMNOSYLTRANSFERASE WBBL"/>
    <property type="match status" value="1"/>
</dbReference>
<dbReference type="GO" id="GO:0016757">
    <property type="term" value="F:glycosyltransferase activity"/>
    <property type="evidence" value="ECO:0007669"/>
    <property type="project" value="UniProtKB-KW"/>
</dbReference>
<dbReference type="STRING" id="747365.Thena_0396"/>
<dbReference type="RefSeq" id="WP_013755769.1">
    <property type="nucleotide sequence ID" value="NC_015499.1"/>
</dbReference>
<dbReference type="CDD" id="cd02440">
    <property type="entry name" value="AdoMet_MTases"/>
    <property type="match status" value="1"/>
</dbReference>
<dbReference type="Pfam" id="PF13489">
    <property type="entry name" value="Methyltransf_23"/>
    <property type="match status" value="1"/>
</dbReference>
<sequence length="965" mass="112040">MELGNAKENRLFVYEGDKKYFISANDINPEAENSSQSYIVKAITDSSTVLDVGCSYGYVGEWLNKNKDCQVYGIDINRQALDYVRERGYYKDLYCLDLDYPQNTKEEFDRFENLKEIFDFIICADVIEHLKNPTIALEFVSSKLKFGGQILVSIPNVAHMDIILNLLEGKFNYSEFGILDNTHLRFFTKRSFAEWVKNANEYYKSQGFKFDLKHTGSTTYLSEYQKNIINQNPEIYSEILKSNPELEMLQHIFVLTKINASSNSYNLNELLDDVQYKNPISEISNQLKEQKDEIEKLNIEINTLKSDLADKESSLQTAEIEKTNLNSQLSEIRRSRGYRALLKYYKFRDALLPANTRRRKIVKFLAKDFIYLMKKSVNYIKVYGLKGFFRKIVNKLSNKEQTLYQNWIERNEPTKEELIAQKSIKFDYEPKISIIVPTWNTPKRFLIEMLNSVLDQTYSNWELCIADGASKEKHVKEILDQYAKKDSRIKVKYLSENKGIAGNSNEAISLATGDYIALLDHDGTLAPFALFEVVKAINENKDADFIYSDEDKISEDGKERFDAHFKPDFAPDTLRSYNYICHLSVIKKEILDLVGYFRDGFDGSQDYDLILRCTEKTKKIIHIPKILYHWRVSQNSVAGNSNAKLYAYESAKKALKEHLERVNIKGNVIDGKFLGSYKINYKILGNPKISIIIPNKDHKEELERCISSIFSKSTYKNYEIIIVENHSKEKEIFEYYEYLRDNYNNVVLLEYKDEFNYSAVNNFAVKYTRGDILLFLNNDTEIINENWLEEMLQYAQRKDVGAVGAKLYYPDNTIQHGGVIVGVGGIAGHAHRFFPKDSPGYFGRLSIVQNFSAVTGACLMMRKDVFVEVGGFDDEYPLAVSDVDICLKVRKKGYLVVWTPYAELYHYESKTRGYEDTPEKQERFKREINLFKSKWGDILEKGDPYYNPNLTLDREDFSYAEVSRV</sequence>
<feature type="domain" description="Glycosyltransferase 2-like" evidence="2">
    <location>
        <begin position="433"/>
        <end position="559"/>
    </location>
</feature>
<dbReference type="SUPFAM" id="SSF53335">
    <property type="entry name" value="S-adenosyl-L-methionine-dependent methyltransferases"/>
    <property type="match status" value="1"/>
</dbReference>
<keyword evidence="1" id="KW-0175">Coiled coil</keyword>
<gene>
    <name evidence="3" type="ORF">Thena_0396</name>
</gene>
<accession>M1E6I9</accession>
<dbReference type="eggNOG" id="COG2227">
    <property type="taxonomic scope" value="Bacteria"/>
</dbReference>